<dbReference type="EMBL" id="JBEWYP010000001">
    <property type="protein sequence ID" value="MET7028455.1"/>
    <property type="molecule type" value="Genomic_DNA"/>
</dbReference>
<dbReference type="Pfam" id="PF20532">
    <property type="entry name" value="DUF6747"/>
    <property type="match status" value="1"/>
</dbReference>
<keyword evidence="1" id="KW-1133">Transmembrane helix</keyword>
<gene>
    <name evidence="2" type="ORF">ABXZ32_03560</name>
</gene>
<dbReference type="Proteomes" id="UP001549773">
    <property type="component" value="Unassembled WGS sequence"/>
</dbReference>
<comment type="caution">
    <text evidence="2">The sequence shown here is derived from an EMBL/GenBank/DDBJ whole genome shotgun (WGS) entry which is preliminary data.</text>
</comment>
<sequence length="56" mass="6397">MKNVLLVKEIYSEAFRNLGSKFTKHSFKALTLLFASSYLIALYALVFRISTGFAFE</sequence>
<feature type="transmembrane region" description="Helical" evidence="1">
    <location>
        <begin position="29"/>
        <end position="50"/>
    </location>
</feature>
<evidence type="ECO:0000256" key="1">
    <source>
        <dbReference type="SAM" id="Phobius"/>
    </source>
</evidence>
<accession>A0ABV2TVF3</accession>
<dbReference type="RefSeq" id="WP_354617282.1">
    <property type="nucleotide sequence ID" value="NZ_JBEWYP010000001.1"/>
</dbReference>
<evidence type="ECO:0000313" key="2">
    <source>
        <dbReference type="EMBL" id="MET7028455.1"/>
    </source>
</evidence>
<keyword evidence="1" id="KW-0472">Membrane</keyword>
<evidence type="ECO:0000313" key="3">
    <source>
        <dbReference type="Proteomes" id="UP001549773"/>
    </source>
</evidence>
<protein>
    <submittedName>
        <fullName evidence="2">DUF6747 family protein</fullName>
    </submittedName>
</protein>
<proteinExistence type="predicted"/>
<keyword evidence="3" id="KW-1185">Reference proteome</keyword>
<organism evidence="2 3">
    <name type="scientific">Sediminicola luteus</name>
    <dbReference type="NCBI Taxonomy" id="319238"/>
    <lineage>
        <taxon>Bacteria</taxon>
        <taxon>Pseudomonadati</taxon>
        <taxon>Bacteroidota</taxon>
        <taxon>Flavobacteriia</taxon>
        <taxon>Flavobacteriales</taxon>
        <taxon>Flavobacteriaceae</taxon>
        <taxon>Sediminicola</taxon>
    </lineage>
</organism>
<name>A0ABV2TVF3_9FLAO</name>
<dbReference type="InterPro" id="IPR046635">
    <property type="entry name" value="DUF6747"/>
</dbReference>
<keyword evidence="1" id="KW-0812">Transmembrane</keyword>
<reference evidence="2 3" key="1">
    <citation type="submission" date="2024-07" db="EMBL/GenBank/DDBJ databases">
        <title>The genome sequence of type strain Sediminicola luteus GDMCC 1.2596T.</title>
        <authorList>
            <person name="Liu Y."/>
        </authorList>
    </citation>
    <scope>NUCLEOTIDE SEQUENCE [LARGE SCALE GENOMIC DNA]</scope>
    <source>
        <strain evidence="2 3">GDMCC 1.2596</strain>
    </source>
</reference>